<accession>A0A2H0TYQ8</accession>
<dbReference type="CDD" id="cd02440">
    <property type="entry name" value="AdoMet_MTases"/>
    <property type="match status" value="1"/>
</dbReference>
<dbReference type="EMBL" id="PFBU01000039">
    <property type="protein sequence ID" value="PIR78358.1"/>
    <property type="molecule type" value="Genomic_DNA"/>
</dbReference>
<sequence length="192" mass="21523">MDFVIFYNMSYHSGNNLIDSATLLDKSQVHEGMHVVDSGCGRTGHIVFPAAKTVGEKGVVYAVDILKDVLESIRRRATIEAIHNVETIWGDIGQKNGVAIAPKTVDIVFYINVLFHFSDYAGVLDEGGRLLKDKGRIVVADWQNNLPGIGPKIENMVNFDKIVAWARKHNFFVQEDIAIGNYHRGLFLYKNF</sequence>
<comment type="caution">
    <text evidence="2">The sequence shown here is derived from an EMBL/GenBank/DDBJ whole genome shotgun (WGS) entry which is preliminary data.</text>
</comment>
<protein>
    <recommendedName>
        <fullName evidence="1">Methyltransferase domain-containing protein</fullName>
    </recommendedName>
</protein>
<evidence type="ECO:0000313" key="3">
    <source>
        <dbReference type="Proteomes" id="UP000230852"/>
    </source>
</evidence>
<name>A0A2H0TYQ8_9BACT</name>
<gene>
    <name evidence="2" type="ORF">COU28_02035</name>
</gene>
<dbReference type="SUPFAM" id="SSF53335">
    <property type="entry name" value="S-adenosyl-L-methionine-dependent methyltransferases"/>
    <property type="match status" value="1"/>
</dbReference>
<feature type="domain" description="Methyltransferase" evidence="1">
    <location>
        <begin position="30"/>
        <end position="151"/>
    </location>
</feature>
<dbReference type="Proteomes" id="UP000230852">
    <property type="component" value="Unassembled WGS sequence"/>
</dbReference>
<reference evidence="3" key="1">
    <citation type="submission" date="2017-09" db="EMBL/GenBank/DDBJ databases">
        <title>Depth-based differentiation of microbial function through sediment-hosted aquifers and enrichment of novel symbionts in the deep terrestrial subsurface.</title>
        <authorList>
            <person name="Probst A.J."/>
            <person name="Ladd B."/>
            <person name="Jarett J.K."/>
            <person name="Geller-Mcgrath D.E."/>
            <person name="Sieber C.M.K."/>
            <person name="Emerson J.B."/>
            <person name="Anantharaman K."/>
            <person name="Thomas B.C."/>
            <person name="Malmstrom R."/>
            <person name="Stieglmeier M."/>
            <person name="Klingl A."/>
            <person name="Woyke T."/>
            <person name="Ryan C.M."/>
            <person name="Banfield J.F."/>
        </authorList>
    </citation>
    <scope>NUCLEOTIDE SEQUENCE [LARGE SCALE GENOMIC DNA]</scope>
</reference>
<dbReference type="Gene3D" id="3.40.50.150">
    <property type="entry name" value="Vaccinia Virus protein VP39"/>
    <property type="match status" value="1"/>
</dbReference>
<evidence type="ECO:0000313" key="2">
    <source>
        <dbReference type="EMBL" id="PIR78358.1"/>
    </source>
</evidence>
<dbReference type="Pfam" id="PF13847">
    <property type="entry name" value="Methyltransf_31"/>
    <property type="match status" value="1"/>
</dbReference>
<dbReference type="InterPro" id="IPR029063">
    <property type="entry name" value="SAM-dependent_MTases_sf"/>
</dbReference>
<evidence type="ECO:0000259" key="1">
    <source>
        <dbReference type="Pfam" id="PF13847"/>
    </source>
</evidence>
<dbReference type="AlphaFoldDB" id="A0A2H0TYQ8"/>
<organism evidence="2 3">
    <name type="scientific">Candidatus Magasanikbacteria bacterium CG10_big_fil_rev_8_21_14_0_10_36_16</name>
    <dbReference type="NCBI Taxonomy" id="1974645"/>
    <lineage>
        <taxon>Bacteria</taxon>
        <taxon>Candidatus Magasanikiibacteriota</taxon>
    </lineage>
</organism>
<proteinExistence type="predicted"/>
<dbReference type="InterPro" id="IPR025714">
    <property type="entry name" value="Methyltranfer_dom"/>
</dbReference>